<gene>
    <name evidence="7" type="primary">mltG</name>
    <name evidence="8" type="ORF">CHH57_16000</name>
</gene>
<dbReference type="RefSeq" id="WP_095331711.1">
    <property type="nucleotide sequence ID" value="NZ_CP026033.1"/>
</dbReference>
<dbReference type="AlphaFoldDB" id="A0AA91TQX9"/>
<dbReference type="CDD" id="cd08010">
    <property type="entry name" value="MltG_like"/>
    <property type="match status" value="1"/>
</dbReference>
<comment type="function">
    <text evidence="7">Functions as a peptidoglycan terminase that cleaves nascent peptidoglycan strands endolytically to terminate their elongation.</text>
</comment>
<dbReference type="PANTHER" id="PTHR30518:SF2">
    <property type="entry name" value="ENDOLYTIC MUREIN TRANSGLYCOSYLASE"/>
    <property type="match status" value="1"/>
</dbReference>
<dbReference type="EMBL" id="NPBQ01000097">
    <property type="protein sequence ID" value="PAD82203.1"/>
    <property type="molecule type" value="Genomic_DNA"/>
</dbReference>
<dbReference type="Gene3D" id="3.30.160.60">
    <property type="entry name" value="Classic Zinc Finger"/>
    <property type="match status" value="1"/>
</dbReference>
<dbReference type="PANTHER" id="PTHR30518">
    <property type="entry name" value="ENDOLYTIC MUREIN TRANSGLYCOSYLASE"/>
    <property type="match status" value="1"/>
</dbReference>
<organism evidence="8 9">
    <name type="scientific">Niallia circulans</name>
    <name type="common">Bacillus circulans</name>
    <dbReference type="NCBI Taxonomy" id="1397"/>
    <lineage>
        <taxon>Bacteria</taxon>
        <taxon>Bacillati</taxon>
        <taxon>Bacillota</taxon>
        <taxon>Bacilli</taxon>
        <taxon>Bacillales</taxon>
        <taxon>Bacillaceae</taxon>
        <taxon>Niallia</taxon>
    </lineage>
</organism>
<comment type="catalytic activity">
    <reaction evidence="7">
        <text>a peptidoglycan chain = a peptidoglycan chain with N-acetyl-1,6-anhydromuramyl-[peptide] at the reducing end + a peptidoglycan chain with N-acetylglucosamine at the non-reducing end.</text>
        <dbReference type="EC" id="4.2.2.29"/>
    </reaction>
</comment>
<dbReference type="GO" id="GO:0008932">
    <property type="term" value="F:lytic endotransglycosylase activity"/>
    <property type="evidence" value="ECO:0007669"/>
    <property type="project" value="UniProtKB-UniRule"/>
</dbReference>
<evidence type="ECO:0000256" key="3">
    <source>
        <dbReference type="ARBA" id="ARBA00022989"/>
    </source>
</evidence>
<feature type="transmembrane region" description="Helical" evidence="7">
    <location>
        <begin position="35"/>
        <end position="58"/>
    </location>
</feature>
<evidence type="ECO:0000256" key="5">
    <source>
        <dbReference type="ARBA" id="ARBA00023239"/>
    </source>
</evidence>
<proteinExistence type="inferred from homology"/>
<keyword evidence="4 7" id="KW-0472">Membrane</keyword>
<evidence type="ECO:0000313" key="9">
    <source>
        <dbReference type="Proteomes" id="UP000216961"/>
    </source>
</evidence>
<feature type="site" description="Important for catalytic activity" evidence="7">
    <location>
        <position position="267"/>
    </location>
</feature>
<sequence length="383" mass="43583">MTNNKDENNTINSKKELFIANLNQRQQEAKLVRRVVVIVALVLIMIVAVVGTSGYFYIKSALKPVNPDSDKDIVVEIPIGSGVSTISQLLEDKGLVKNAKVFKYYVKFKNESNFMAGEYHMNPSMSIQEIIDSLKTGKIMQEPVFTMTIPEGRQLKEISAIIAKKTNQKEEEVWKQLNDEAFIKGLMAKYPDLLTTEIWAKNIKYPLEGYLFPATYSYYEEKPTLEAIISVMLDKTESVVKAYETEIERDKLTVHQFLTMSSLIEEEATKNVDRKKIASVFYNRIEQGMPLQTDPTVLYALGEHKDRVYYKDLEVDSPYNTYQNVGLPPGPIANAGTVSMEAALHPDDTDYLYFLASKDGKVYFSKSLNEHNELKAKYITEND</sequence>
<evidence type="ECO:0000256" key="4">
    <source>
        <dbReference type="ARBA" id="ARBA00023136"/>
    </source>
</evidence>
<dbReference type="HAMAP" id="MF_02065">
    <property type="entry name" value="MltG"/>
    <property type="match status" value="1"/>
</dbReference>
<comment type="subcellular location">
    <subcellularLocation>
        <location evidence="7">Cell membrane</location>
        <topology evidence="7">Single-pass membrane protein</topology>
    </subcellularLocation>
</comment>
<dbReference type="GO" id="GO:0005886">
    <property type="term" value="C:plasma membrane"/>
    <property type="evidence" value="ECO:0007669"/>
    <property type="project" value="UniProtKB-SubCell"/>
</dbReference>
<evidence type="ECO:0000256" key="2">
    <source>
        <dbReference type="ARBA" id="ARBA00022692"/>
    </source>
</evidence>
<dbReference type="Gene3D" id="3.30.1490.480">
    <property type="entry name" value="Endolytic murein transglycosylase"/>
    <property type="match status" value="1"/>
</dbReference>
<evidence type="ECO:0000256" key="6">
    <source>
        <dbReference type="ARBA" id="ARBA00023316"/>
    </source>
</evidence>
<evidence type="ECO:0000313" key="8">
    <source>
        <dbReference type="EMBL" id="PAD82203.1"/>
    </source>
</evidence>
<dbReference type="GO" id="GO:0009252">
    <property type="term" value="P:peptidoglycan biosynthetic process"/>
    <property type="evidence" value="ECO:0007669"/>
    <property type="project" value="UniProtKB-UniRule"/>
</dbReference>
<dbReference type="NCBIfam" id="TIGR00247">
    <property type="entry name" value="endolytic transglycosylase MltG"/>
    <property type="match status" value="1"/>
</dbReference>
<keyword evidence="2 7" id="KW-0812">Transmembrane</keyword>
<protein>
    <recommendedName>
        <fullName evidence="7">Endolytic murein transglycosylase</fullName>
        <ecNumber evidence="7">4.2.2.29</ecNumber>
    </recommendedName>
    <alternativeName>
        <fullName evidence="7">Peptidoglycan lytic transglycosylase</fullName>
    </alternativeName>
    <alternativeName>
        <fullName evidence="7">Peptidoglycan polymerization terminase</fullName>
    </alternativeName>
</protein>
<keyword evidence="3 7" id="KW-1133">Transmembrane helix</keyword>
<accession>A0AA91TQX9</accession>
<keyword evidence="5 7" id="KW-0456">Lyase</keyword>
<evidence type="ECO:0000256" key="7">
    <source>
        <dbReference type="HAMAP-Rule" id="MF_02065"/>
    </source>
</evidence>
<comment type="caution">
    <text evidence="8">The sequence shown here is derived from an EMBL/GenBank/DDBJ whole genome shotgun (WGS) entry which is preliminary data.</text>
</comment>
<dbReference type="InterPro" id="IPR003770">
    <property type="entry name" value="MLTG-like"/>
</dbReference>
<dbReference type="GO" id="GO:0071555">
    <property type="term" value="P:cell wall organization"/>
    <property type="evidence" value="ECO:0007669"/>
    <property type="project" value="UniProtKB-KW"/>
</dbReference>
<comment type="similarity">
    <text evidence="7">Belongs to the transglycosylase MltG family.</text>
</comment>
<dbReference type="Pfam" id="PF02618">
    <property type="entry name" value="YceG"/>
    <property type="match status" value="1"/>
</dbReference>
<reference evidence="8 9" key="1">
    <citation type="submission" date="2017-07" db="EMBL/GenBank/DDBJ databases">
        <title>Isolation and whole genome analysis of endospore-forming bacteria from heroin.</title>
        <authorList>
            <person name="Kalinowski J."/>
            <person name="Ahrens B."/>
            <person name="Al-Dilaimi A."/>
            <person name="Winkler A."/>
            <person name="Wibberg D."/>
            <person name="Schleenbecker U."/>
            <person name="Ruckert C."/>
            <person name="Wolfel R."/>
            <person name="Grass G."/>
        </authorList>
    </citation>
    <scope>NUCLEOTIDE SEQUENCE [LARGE SCALE GENOMIC DNA]</scope>
    <source>
        <strain evidence="8 9">7521-2</strain>
    </source>
</reference>
<dbReference type="EC" id="4.2.2.29" evidence="7"/>
<dbReference type="Proteomes" id="UP000216961">
    <property type="component" value="Unassembled WGS sequence"/>
</dbReference>
<evidence type="ECO:0000256" key="1">
    <source>
        <dbReference type="ARBA" id="ARBA00022475"/>
    </source>
</evidence>
<keyword evidence="6 7" id="KW-0961">Cell wall biogenesis/degradation</keyword>
<name>A0AA91TQX9_NIACI</name>
<keyword evidence="1 7" id="KW-1003">Cell membrane</keyword>